<dbReference type="PROSITE" id="PS50082">
    <property type="entry name" value="WD_REPEATS_2"/>
    <property type="match status" value="2"/>
</dbReference>
<evidence type="ECO:0000256" key="4">
    <source>
        <dbReference type="SAM" id="MobiDB-lite"/>
    </source>
</evidence>
<keyword evidence="2" id="KW-0677">Repeat</keyword>
<dbReference type="InterPro" id="IPR001680">
    <property type="entry name" value="WD40_rpt"/>
</dbReference>
<dbReference type="InterPro" id="IPR045151">
    <property type="entry name" value="DCAF8"/>
</dbReference>
<dbReference type="SUPFAM" id="SSF50978">
    <property type="entry name" value="WD40 repeat-like"/>
    <property type="match status" value="1"/>
</dbReference>
<dbReference type="EMBL" id="CP151501">
    <property type="protein sequence ID" value="WZN59408.1"/>
    <property type="molecule type" value="Genomic_DNA"/>
</dbReference>
<evidence type="ECO:0000313" key="5">
    <source>
        <dbReference type="EMBL" id="WZN59408.1"/>
    </source>
</evidence>
<feature type="repeat" description="WD" evidence="3">
    <location>
        <begin position="47"/>
        <end position="79"/>
    </location>
</feature>
<evidence type="ECO:0000256" key="3">
    <source>
        <dbReference type="PROSITE-ProRule" id="PRU00221"/>
    </source>
</evidence>
<dbReference type="AlphaFoldDB" id="A0AAX4NZP8"/>
<dbReference type="GO" id="GO:0045717">
    <property type="term" value="P:negative regulation of fatty acid biosynthetic process"/>
    <property type="evidence" value="ECO:0007669"/>
    <property type="project" value="TreeGrafter"/>
</dbReference>
<evidence type="ECO:0000313" key="6">
    <source>
        <dbReference type="Proteomes" id="UP001472866"/>
    </source>
</evidence>
<name>A0AAX4NZP8_9CHLO</name>
<keyword evidence="6" id="KW-1185">Reference proteome</keyword>
<dbReference type="Pfam" id="PF00400">
    <property type="entry name" value="WD40"/>
    <property type="match status" value="3"/>
</dbReference>
<feature type="region of interest" description="Disordered" evidence="4">
    <location>
        <begin position="447"/>
        <end position="469"/>
    </location>
</feature>
<reference evidence="5 6" key="1">
    <citation type="submission" date="2024-03" db="EMBL/GenBank/DDBJ databases">
        <title>Complete genome sequence of the green alga Chloropicon roscoffensis RCC1871.</title>
        <authorList>
            <person name="Lemieux C."/>
            <person name="Pombert J.-F."/>
            <person name="Otis C."/>
            <person name="Turmel M."/>
        </authorList>
    </citation>
    <scope>NUCLEOTIDE SEQUENCE [LARGE SCALE GENOMIC DNA]</scope>
    <source>
        <strain evidence="5 6">RCC1871</strain>
    </source>
</reference>
<dbReference type="PANTHER" id="PTHR15574:SF40">
    <property type="entry name" value="WD AND TETRATRICOPEPTIDE REPEATS PROTEIN 1"/>
    <property type="match status" value="1"/>
</dbReference>
<accession>A0AAX4NZP8</accession>
<dbReference type="InterPro" id="IPR015943">
    <property type="entry name" value="WD40/YVTN_repeat-like_dom_sf"/>
</dbReference>
<dbReference type="SMART" id="SM00320">
    <property type="entry name" value="WD40"/>
    <property type="match status" value="7"/>
</dbReference>
<dbReference type="GO" id="GO:0005737">
    <property type="term" value="C:cytoplasm"/>
    <property type="evidence" value="ECO:0007669"/>
    <property type="project" value="TreeGrafter"/>
</dbReference>
<sequence length="628" mass="68633">MASEVKDARGFLGAVTRGRESLGLRQPTSTRSLAECLLRKTDSPTVLKGHRGCVNRLCWNEQGTLLASGSDDTRVILWSYPEWRRPAIVVPTNHKANIFGVKFLPLSGDAKLVTGAMDCEVQLHHLERVSREHNVHTTTLDFHHNRVKAVEVEQGNPHNFWSGSEDGNVLQFDCRSLREPVPLFQCRARYDRTLVEVKHLSINPVNPHLLALACGDPFVRVHDRRMASREPLLMLCPPHLALAAGSGSGRGSRAWRCGHHHTTCVSFGSTGRRLAASYHADHCYSFDLSGEGSVEAAFEEGSGPRRPWAVAGEDEAFAKAELGGRRGGGSASEDITAASRGLDLYPGSPSILLARADALLRRGWKADNAYALRDVERVLRAEEQGCCADGRPSVAVLSRLAQCLHDLAQDECASLVLKNMVGDRECGEDDVERVERLREAVAGELKRRGELEAQEDPEAPEDPQEEGDDEEILAAIRGGGGLHGPTDCKEVSFVGGDDSIVASGSDDGVVYMWDSNTGELVHILEADIDIVNCVQCHPSVPCLATSGLEHVVRIWEPKDTDLVGWQKAGMIDVIERNQEQNNETPVRPLAGEALDARGMNYGVLFRALANTYASMQRNEDVDAQCATQ</sequence>
<dbReference type="Proteomes" id="UP001472866">
    <property type="component" value="Chromosome 01"/>
</dbReference>
<evidence type="ECO:0000256" key="1">
    <source>
        <dbReference type="ARBA" id="ARBA00022574"/>
    </source>
</evidence>
<protein>
    <submittedName>
        <fullName evidence="5">WD40 repeat domain-containing protein</fullName>
    </submittedName>
</protein>
<evidence type="ECO:0000256" key="2">
    <source>
        <dbReference type="ARBA" id="ARBA00022737"/>
    </source>
</evidence>
<feature type="repeat" description="WD" evidence="3">
    <location>
        <begin position="497"/>
        <end position="523"/>
    </location>
</feature>
<keyword evidence="1 3" id="KW-0853">WD repeat</keyword>
<feature type="compositionally biased region" description="Acidic residues" evidence="4">
    <location>
        <begin position="452"/>
        <end position="469"/>
    </location>
</feature>
<dbReference type="PANTHER" id="PTHR15574">
    <property type="entry name" value="WD REPEAT DOMAIN-CONTAINING FAMILY"/>
    <property type="match status" value="1"/>
</dbReference>
<gene>
    <name evidence="5" type="ORF">HKI87_01g09340</name>
</gene>
<dbReference type="PROSITE" id="PS50294">
    <property type="entry name" value="WD_REPEATS_REGION"/>
    <property type="match status" value="1"/>
</dbReference>
<proteinExistence type="predicted"/>
<dbReference type="Gene3D" id="2.130.10.10">
    <property type="entry name" value="YVTN repeat-like/Quinoprotein amine dehydrogenase"/>
    <property type="match status" value="3"/>
</dbReference>
<dbReference type="GO" id="GO:0080008">
    <property type="term" value="C:Cul4-RING E3 ubiquitin ligase complex"/>
    <property type="evidence" value="ECO:0007669"/>
    <property type="project" value="TreeGrafter"/>
</dbReference>
<organism evidence="5 6">
    <name type="scientific">Chloropicon roscoffensis</name>
    <dbReference type="NCBI Taxonomy" id="1461544"/>
    <lineage>
        <taxon>Eukaryota</taxon>
        <taxon>Viridiplantae</taxon>
        <taxon>Chlorophyta</taxon>
        <taxon>Chloropicophyceae</taxon>
        <taxon>Chloropicales</taxon>
        <taxon>Chloropicaceae</taxon>
        <taxon>Chloropicon</taxon>
    </lineage>
</organism>
<dbReference type="InterPro" id="IPR036322">
    <property type="entry name" value="WD40_repeat_dom_sf"/>
</dbReference>